<organism evidence="5 6">
    <name type="scientific">Emiliania huxleyi (strain CCMP1516)</name>
    <dbReference type="NCBI Taxonomy" id="280463"/>
    <lineage>
        <taxon>Eukaryota</taxon>
        <taxon>Haptista</taxon>
        <taxon>Haptophyta</taxon>
        <taxon>Prymnesiophyceae</taxon>
        <taxon>Isochrysidales</taxon>
        <taxon>Noelaerhabdaceae</taxon>
        <taxon>Emiliania</taxon>
    </lineage>
</organism>
<dbReference type="PaxDb" id="2903-EOD22612"/>
<dbReference type="PANTHER" id="PTHR10584">
    <property type="entry name" value="SUGAR KINASE"/>
    <property type="match status" value="1"/>
</dbReference>
<dbReference type="PROSITE" id="PS00583">
    <property type="entry name" value="PFKB_KINASES_1"/>
    <property type="match status" value="1"/>
</dbReference>
<evidence type="ECO:0000259" key="4">
    <source>
        <dbReference type="Pfam" id="PF00294"/>
    </source>
</evidence>
<dbReference type="Gene3D" id="3.40.1190.20">
    <property type="match status" value="1"/>
</dbReference>
<comment type="similarity">
    <text evidence="1">Belongs to the carbohydrate kinase PfkB family.</text>
</comment>
<dbReference type="GeneID" id="17268159"/>
<dbReference type="EnsemblProtists" id="EOD22612">
    <property type="protein sequence ID" value="EOD22612"/>
    <property type="gene ID" value="EMIHUDRAFT_123728"/>
</dbReference>
<dbReference type="InterPro" id="IPR011611">
    <property type="entry name" value="PfkB_dom"/>
</dbReference>
<keyword evidence="3" id="KW-0418">Kinase</keyword>
<accession>A0A0D3JGH7</accession>
<evidence type="ECO:0000256" key="3">
    <source>
        <dbReference type="ARBA" id="ARBA00022777"/>
    </source>
</evidence>
<dbReference type="PANTHER" id="PTHR10584:SF166">
    <property type="entry name" value="RIBOKINASE"/>
    <property type="match status" value="1"/>
</dbReference>
<dbReference type="Proteomes" id="UP000013827">
    <property type="component" value="Unassembled WGS sequence"/>
</dbReference>
<dbReference type="Pfam" id="PF00294">
    <property type="entry name" value="PfkB"/>
    <property type="match status" value="1"/>
</dbReference>
<dbReference type="RefSeq" id="XP_005775041.1">
    <property type="nucleotide sequence ID" value="XM_005774984.1"/>
</dbReference>
<protein>
    <recommendedName>
        <fullName evidence="4">Carbohydrate kinase PfkB domain-containing protein</fullName>
    </recommendedName>
</protein>
<dbReference type="PRINTS" id="PR00990">
    <property type="entry name" value="RIBOKINASE"/>
</dbReference>
<keyword evidence="6" id="KW-1185">Reference proteome</keyword>
<dbReference type="KEGG" id="ehx:EMIHUDRAFT_123728"/>
<dbReference type="AlphaFoldDB" id="A0A0D3JGH7"/>
<dbReference type="InterPro" id="IPR029056">
    <property type="entry name" value="Ribokinase-like"/>
</dbReference>
<reference evidence="6" key="1">
    <citation type="journal article" date="2013" name="Nature">
        <title>Pan genome of the phytoplankton Emiliania underpins its global distribution.</title>
        <authorList>
            <person name="Read B.A."/>
            <person name="Kegel J."/>
            <person name="Klute M.J."/>
            <person name="Kuo A."/>
            <person name="Lefebvre S.C."/>
            <person name="Maumus F."/>
            <person name="Mayer C."/>
            <person name="Miller J."/>
            <person name="Monier A."/>
            <person name="Salamov A."/>
            <person name="Young J."/>
            <person name="Aguilar M."/>
            <person name="Claverie J.M."/>
            <person name="Frickenhaus S."/>
            <person name="Gonzalez K."/>
            <person name="Herman E.K."/>
            <person name="Lin Y.C."/>
            <person name="Napier J."/>
            <person name="Ogata H."/>
            <person name="Sarno A.F."/>
            <person name="Shmutz J."/>
            <person name="Schroeder D."/>
            <person name="de Vargas C."/>
            <person name="Verret F."/>
            <person name="von Dassow P."/>
            <person name="Valentin K."/>
            <person name="Van de Peer Y."/>
            <person name="Wheeler G."/>
            <person name="Dacks J.B."/>
            <person name="Delwiche C.F."/>
            <person name="Dyhrman S.T."/>
            <person name="Glockner G."/>
            <person name="John U."/>
            <person name="Richards T."/>
            <person name="Worden A.Z."/>
            <person name="Zhang X."/>
            <person name="Grigoriev I.V."/>
            <person name="Allen A.E."/>
            <person name="Bidle K."/>
            <person name="Borodovsky M."/>
            <person name="Bowler C."/>
            <person name="Brownlee C."/>
            <person name="Cock J.M."/>
            <person name="Elias M."/>
            <person name="Gladyshev V.N."/>
            <person name="Groth M."/>
            <person name="Guda C."/>
            <person name="Hadaegh A."/>
            <person name="Iglesias-Rodriguez M.D."/>
            <person name="Jenkins J."/>
            <person name="Jones B.M."/>
            <person name="Lawson T."/>
            <person name="Leese F."/>
            <person name="Lindquist E."/>
            <person name="Lobanov A."/>
            <person name="Lomsadze A."/>
            <person name="Malik S.B."/>
            <person name="Marsh M.E."/>
            <person name="Mackinder L."/>
            <person name="Mock T."/>
            <person name="Mueller-Roeber B."/>
            <person name="Pagarete A."/>
            <person name="Parker M."/>
            <person name="Probert I."/>
            <person name="Quesneville H."/>
            <person name="Raines C."/>
            <person name="Rensing S.A."/>
            <person name="Riano-Pachon D.M."/>
            <person name="Richier S."/>
            <person name="Rokitta S."/>
            <person name="Shiraiwa Y."/>
            <person name="Soanes D.M."/>
            <person name="van der Giezen M."/>
            <person name="Wahlund T.M."/>
            <person name="Williams B."/>
            <person name="Wilson W."/>
            <person name="Wolfe G."/>
            <person name="Wurch L.L."/>
        </authorList>
    </citation>
    <scope>NUCLEOTIDE SEQUENCE</scope>
</reference>
<keyword evidence="2" id="KW-0808">Transferase</keyword>
<dbReference type="InterPro" id="IPR002139">
    <property type="entry name" value="Ribo/fructo_kinase"/>
</dbReference>
<dbReference type="InterPro" id="IPR002173">
    <property type="entry name" value="Carboh/pur_kinase_PfkB_CS"/>
</dbReference>
<sequence>MTLLPSENPLPLAAGVALAFALAWRHYSRTVAKHVAALEALSKRVEQLAPELRSEPSDGGLQAPIQREAPVRRTPSAFSPTILPAEGGRVSASEQQTAALCVVVFGAINMDVKATAEVSTWPEHDVSCKGRFEQSAGGKGANEAVALARLGVPVSLVGRVGDDESGSFLLSALRSERVDVGGTLRLGRTGTAVHIVTKDDSRKFN</sequence>
<evidence type="ECO:0000256" key="1">
    <source>
        <dbReference type="ARBA" id="ARBA00010688"/>
    </source>
</evidence>
<evidence type="ECO:0000256" key="2">
    <source>
        <dbReference type="ARBA" id="ARBA00022679"/>
    </source>
</evidence>
<dbReference type="HOGENOM" id="CLU_1340638_0_0_1"/>
<evidence type="ECO:0000313" key="6">
    <source>
        <dbReference type="Proteomes" id="UP000013827"/>
    </source>
</evidence>
<dbReference type="STRING" id="2903.R1CJ67"/>
<dbReference type="GO" id="GO:0006796">
    <property type="term" value="P:phosphate-containing compound metabolic process"/>
    <property type="evidence" value="ECO:0007669"/>
    <property type="project" value="UniProtKB-ARBA"/>
</dbReference>
<reference evidence="5" key="2">
    <citation type="submission" date="2024-10" db="UniProtKB">
        <authorList>
            <consortium name="EnsemblProtists"/>
        </authorList>
    </citation>
    <scope>IDENTIFICATION</scope>
</reference>
<evidence type="ECO:0000313" key="5">
    <source>
        <dbReference type="EnsemblProtists" id="EOD22612"/>
    </source>
</evidence>
<proteinExistence type="inferred from homology"/>
<dbReference type="GO" id="GO:0016301">
    <property type="term" value="F:kinase activity"/>
    <property type="evidence" value="ECO:0007669"/>
    <property type="project" value="UniProtKB-KW"/>
</dbReference>
<feature type="domain" description="Carbohydrate kinase PfkB" evidence="4">
    <location>
        <begin position="102"/>
        <end position="204"/>
    </location>
</feature>
<name>A0A0D3JGH7_EMIH1</name>
<dbReference type="SUPFAM" id="SSF53613">
    <property type="entry name" value="Ribokinase-like"/>
    <property type="match status" value="1"/>
</dbReference>